<dbReference type="Proteomes" id="UP000622797">
    <property type="component" value="Unassembled WGS sequence"/>
</dbReference>
<evidence type="ECO:0000256" key="1">
    <source>
        <dbReference type="ARBA" id="ARBA00004141"/>
    </source>
</evidence>
<feature type="transmembrane region" description="Helical" evidence="7">
    <location>
        <begin position="690"/>
        <end position="708"/>
    </location>
</feature>
<dbReference type="InterPro" id="IPR020846">
    <property type="entry name" value="MFS_dom"/>
</dbReference>
<evidence type="ECO:0000256" key="4">
    <source>
        <dbReference type="ARBA" id="ARBA00022989"/>
    </source>
</evidence>
<dbReference type="SUPFAM" id="SSF103473">
    <property type="entry name" value="MFS general substrate transporter"/>
    <property type="match status" value="1"/>
</dbReference>
<dbReference type="AlphaFoldDB" id="A0A8H4TU70"/>
<keyword evidence="4 7" id="KW-1133">Transmembrane helix</keyword>
<keyword evidence="3 7" id="KW-0812">Transmembrane</keyword>
<dbReference type="OrthoDB" id="2962993at2759"/>
<comment type="subcellular location">
    <subcellularLocation>
        <location evidence="1">Membrane</location>
        <topology evidence="1">Multi-pass membrane protein</topology>
    </subcellularLocation>
</comment>
<dbReference type="InterPro" id="IPR013328">
    <property type="entry name" value="6PGD_dom2"/>
</dbReference>
<dbReference type="Pfam" id="PF03446">
    <property type="entry name" value="NAD_binding_2"/>
    <property type="match status" value="1"/>
</dbReference>
<accession>A0A8H4TU70</accession>
<dbReference type="InterPro" id="IPR008927">
    <property type="entry name" value="6-PGluconate_DH-like_C_sf"/>
</dbReference>
<feature type="transmembrane region" description="Helical" evidence="7">
    <location>
        <begin position="463"/>
        <end position="483"/>
    </location>
</feature>
<dbReference type="GO" id="GO:0016020">
    <property type="term" value="C:membrane"/>
    <property type="evidence" value="ECO:0007669"/>
    <property type="project" value="UniProtKB-SubCell"/>
</dbReference>
<evidence type="ECO:0000256" key="3">
    <source>
        <dbReference type="ARBA" id="ARBA00022692"/>
    </source>
</evidence>
<evidence type="ECO:0000313" key="9">
    <source>
        <dbReference type="EMBL" id="KAF4964236.1"/>
    </source>
</evidence>
<proteinExistence type="predicted"/>
<dbReference type="GO" id="GO:0022857">
    <property type="term" value="F:transmembrane transporter activity"/>
    <property type="evidence" value="ECO:0007669"/>
    <property type="project" value="InterPro"/>
</dbReference>
<keyword evidence="6" id="KW-0325">Glycoprotein</keyword>
<dbReference type="InterPro" id="IPR006115">
    <property type="entry name" value="6PGDH_NADP-bd"/>
</dbReference>
<dbReference type="SUPFAM" id="SSF51735">
    <property type="entry name" value="NAD(P)-binding Rossmann-fold domains"/>
    <property type="match status" value="1"/>
</dbReference>
<evidence type="ECO:0000256" key="7">
    <source>
        <dbReference type="SAM" id="Phobius"/>
    </source>
</evidence>
<feature type="transmembrane region" description="Helical" evidence="7">
    <location>
        <begin position="780"/>
        <end position="802"/>
    </location>
</feature>
<name>A0A8H4TU70_9HYPO</name>
<dbReference type="InterPro" id="IPR036291">
    <property type="entry name" value="NAD(P)-bd_dom_sf"/>
</dbReference>
<dbReference type="GO" id="GO:0050661">
    <property type="term" value="F:NADP binding"/>
    <property type="evidence" value="ECO:0007669"/>
    <property type="project" value="InterPro"/>
</dbReference>
<evidence type="ECO:0000256" key="6">
    <source>
        <dbReference type="ARBA" id="ARBA00023180"/>
    </source>
</evidence>
<dbReference type="InterPro" id="IPR029154">
    <property type="entry name" value="HIBADH-like_NADP-bd"/>
</dbReference>
<keyword evidence="2" id="KW-0813">Transport</keyword>
<reference evidence="9" key="2">
    <citation type="submission" date="2020-05" db="EMBL/GenBank/DDBJ databases">
        <authorList>
            <person name="Kim H.-S."/>
            <person name="Proctor R.H."/>
            <person name="Brown D.W."/>
        </authorList>
    </citation>
    <scope>NUCLEOTIDE SEQUENCE</scope>
    <source>
        <strain evidence="9">NRRL 20472</strain>
    </source>
</reference>
<comment type="caution">
    <text evidence="9">The sequence shown here is derived from an EMBL/GenBank/DDBJ whole genome shotgun (WGS) entry which is preliminary data.</text>
</comment>
<organism evidence="9 10">
    <name type="scientific">Fusarium sarcochroum</name>
    <dbReference type="NCBI Taxonomy" id="1208366"/>
    <lineage>
        <taxon>Eukaryota</taxon>
        <taxon>Fungi</taxon>
        <taxon>Dikarya</taxon>
        <taxon>Ascomycota</taxon>
        <taxon>Pezizomycotina</taxon>
        <taxon>Sordariomycetes</taxon>
        <taxon>Hypocreomycetidae</taxon>
        <taxon>Hypocreales</taxon>
        <taxon>Nectriaceae</taxon>
        <taxon>Fusarium</taxon>
        <taxon>Fusarium lateritium species complex</taxon>
    </lineage>
</organism>
<sequence length="845" mass="91724">MGRNKIGFADLGAMGFGMASNLVKVGFSVHGFDISPMALKKFNELGGAASNSLREASDGKSKFFVMVATPEQVDAIVFSPDGLASTLPRLAILCLFSTLPPQYAKSLLRRLEDVGRGDIRLVDCPVSGGVVGASSGKLTIMLGGDNNTIDEIQPELEAISAPGRLFRVGPVGAASKIKMLNQHLAGTHIVAAAETLAFAKALGVSSREAYKILLDSDGASWIMEDRGLSILNADWTPKSAVAIFTKDLSIVNEAADRLSLPAPIASAAFQSFSEREARGHGRDDDASVVCNYEELIGATVAEAESAPFLSPCESPMEYSCILLVAKDKTWADMLRSQTPLRGDRALPQHSVSIMSAEKDYDAQHEMVEDAGSAELQAQEPFYDEHEAKAILSKVDWRLLPMLTLLYVLSFLDRSNIGNAKVAGMNDDLELTGSQYNVALTVFFIPYALLEIPSNMILKIIRPSIWIGAMMLAWGTAMTLMGIVKGFHGLAGGRAALGAAEAGFFPASTYLLTIWYRRLELQNRAASLAGAFSGLLAHGLQKMDGIGGQAGWRWIFIIEGLATVVVGSLCFWLLPDSPETAKFLKPEERRFLCDRLRNDAGTKTGHVDLKDKFHWPTIQSALLDWKIWAAVIIYWGNTISIYGFTYTAPSVIQGLGYSAANAQLLTIPVYFLGVIGTPLIAIFANKHKTRWPFIVGPYCISAVGFLGLLSIPHPRLPGLTYAFLFCIPVGVYPPLIGLVSWVGNNLAPSWKRAVGMALLICMGNLGGIIGSNIYLEKQKPNSWLGFGFGLGISFAAILATIVLKFECQRLNREKEAMGTEEEIRERFTEVELLQMGDKSPLFKYIV</sequence>
<dbReference type="EMBL" id="JABEXW010000420">
    <property type="protein sequence ID" value="KAF4964236.1"/>
    <property type="molecule type" value="Genomic_DNA"/>
</dbReference>
<dbReference type="SUPFAM" id="SSF48179">
    <property type="entry name" value="6-phosphogluconate dehydrogenase C-terminal domain-like"/>
    <property type="match status" value="1"/>
</dbReference>
<dbReference type="PROSITE" id="PS50850">
    <property type="entry name" value="MFS"/>
    <property type="match status" value="1"/>
</dbReference>
<dbReference type="PANTHER" id="PTHR43791:SF18">
    <property type="entry name" value="NICOTINIC ACID TRANSPORTER TNA1, PUTATIVE (AFU_ORTHOLOGUE AFUA_3G03820)-RELATED"/>
    <property type="match status" value="1"/>
</dbReference>
<keyword evidence="5 7" id="KW-0472">Membrane</keyword>
<dbReference type="InterPro" id="IPR011701">
    <property type="entry name" value="MFS"/>
</dbReference>
<dbReference type="Gene3D" id="1.10.1040.10">
    <property type="entry name" value="N-(1-d-carboxylethyl)-l-norvaline Dehydrogenase, domain 2"/>
    <property type="match status" value="1"/>
</dbReference>
<evidence type="ECO:0000256" key="5">
    <source>
        <dbReference type="ARBA" id="ARBA00023136"/>
    </source>
</evidence>
<feature type="transmembrane region" description="Helical" evidence="7">
    <location>
        <begin position="551"/>
        <end position="573"/>
    </location>
</feature>
<dbReference type="Pfam" id="PF07690">
    <property type="entry name" value="MFS_1"/>
    <property type="match status" value="1"/>
</dbReference>
<evidence type="ECO:0000256" key="2">
    <source>
        <dbReference type="ARBA" id="ARBA00022448"/>
    </source>
</evidence>
<feature type="transmembrane region" description="Helical" evidence="7">
    <location>
        <begin position="720"/>
        <end position="741"/>
    </location>
</feature>
<feature type="transmembrane region" description="Helical" evidence="7">
    <location>
        <begin position="664"/>
        <end position="683"/>
    </location>
</feature>
<dbReference type="Gene3D" id="1.20.1250.20">
    <property type="entry name" value="MFS general substrate transporter like domains"/>
    <property type="match status" value="2"/>
</dbReference>
<dbReference type="Pfam" id="PF14833">
    <property type="entry name" value="NAD_binding_11"/>
    <property type="match status" value="1"/>
</dbReference>
<keyword evidence="10" id="KW-1185">Reference proteome</keyword>
<protein>
    <recommendedName>
        <fullName evidence="8">Major facilitator superfamily (MFS) profile domain-containing protein</fullName>
    </recommendedName>
</protein>
<feature type="transmembrane region" description="Helical" evidence="7">
    <location>
        <begin position="753"/>
        <end position="774"/>
    </location>
</feature>
<reference evidence="9" key="1">
    <citation type="journal article" date="2020" name="BMC Genomics">
        <title>Correction to: Identification and distribution of gene clusters required for synthesis of sphingolipid metabolism inhibitors in diverse species of the filamentous fungus Fusarium.</title>
        <authorList>
            <person name="Kim H.S."/>
            <person name="Lohmar J.M."/>
            <person name="Busman M."/>
            <person name="Brown D.W."/>
            <person name="Naumann T.A."/>
            <person name="Divon H.H."/>
            <person name="Lysoe E."/>
            <person name="Uhlig S."/>
            <person name="Proctor R.H."/>
        </authorList>
    </citation>
    <scope>NUCLEOTIDE SEQUENCE</scope>
    <source>
        <strain evidence="9">NRRL 20472</strain>
    </source>
</reference>
<feature type="domain" description="Major facilitator superfamily (MFS) profile" evidence="8">
    <location>
        <begin position="398"/>
        <end position="807"/>
    </location>
</feature>
<feature type="transmembrane region" description="Helical" evidence="7">
    <location>
        <begin position="626"/>
        <end position="644"/>
    </location>
</feature>
<dbReference type="FunFam" id="1.20.1250.20:FF:000013">
    <property type="entry name" value="MFS general substrate transporter"/>
    <property type="match status" value="1"/>
</dbReference>
<evidence type="ECO:0000313" key="10">
    <source>
        <dbReference type="Proteomes" id="UP000622797"/>
    </source>
</evidence>
<dbReference type="FunFam" id="1.20.1250.20:FF:000034">
    <property type="entry name" value="MFS general substrate transporter"/>
    <property type="match status" value="1"/>
</dbReference>
<dbReference type="Gene3D" id="3.40.50.720">
    <property type="entry name" value="NAD(P)-binding Rossmann-like Domain"/>
    <property type="match status" value="1"/>
</dbReference>
<evidence type="ECO:0000259" key="8">
    <source>
        <dbReference type="PROSITE" id="PS50850"/>
    </source>
</evidence>
<dbReference type="GO" id="GO:0051287">
    <property type="term" value="F:NAD binding"/>
    <property type="evidence" value="ECO:0007669"/>
    <property type="project" value="InterPro"/>
</dbReference>
<gene>
    <name evidence="9" type="ORF">FSARC_7790</name>
</gene>
<dbReference type="InterPro" id="IPR036259">
    <property type="entry name" value="MFS_trans_sf"/>
</dbReference>
<dbReference type="PANTHER" id="PTHR43791">
    <property type="entry name" value="PERMEASE-RELATED"/>
    <property type="match status" value="1"/>
</dbReference>
<feature type="transmembrane region" description="Helical" evidence="7">
    <location>
        <begin position="495"/>
        <end position="515"/>
    </location>
</feature>